<evidence type="ECO:0008006" key="4">
    <source>
        <dbReference type="Google" id="ProtNLM"/>
    </source>
</evidence>
<reference evidence="3" key="1">
    <citation type="submission" date="2016-07" db="EMBL/GenBank/DDBJ databases">
        <authorList>
            <person name="Florea S."/>
            <person name="Webb J.S."/>
            <person name="Jaromczyk J."/>
            <person name="Schardl C.L."/>
        </authorList>
    </citation>
    <scope>NUCLEOTIDE SEQUENCE [LARGE SCALE GENOMIC DNA]</scope>
    <source>
        <strain evidence="3">CY1</strain>
    </source>
</reference>
<comment type="caution">
    <text evidence="2">The sequence shown here is derived from an EMBL/GenBank/DDBJ whole genome shotgun (WGS) entry which is preliminary data.</text>
</comment>
<feature type="transmembrane region" description="Helical" evidence="1">
    <location>
        <begin position="56"/>
        <end position="73"/>
    </location>
</feature>
<keyword evidence="1" id="KW-1133">Transmembrane helix</keyword>
<protein>
    <recommendedName>
        <fullName evidence="4">DUF554 domain-containing protein</fullName>
    </recommendedName>
</protein>
<dbReference type="PANTHER" id="PTHR36111:SF2">
    <property type="entry name" value="INNER MEMBRANE PROTEIN"/>
    <property type="match status" value="1"/>
</dbReference>
<dbReference type="RefSeq" id="WP_079410947.1">
    <property type="nucleotide sequence ID" value="NZ_MBTG01000007.1"/>
</dbReference>
<evidence type="ECO:0000256" key="1">
    <source>
        <dbReference type="SAM" id="Phobius"/>
    </source>
</evidence>
<dbReference type="EMBL" id="MBTG01000007">
    <property type="protein sequence ID" value="OPH59362.1"/>
    <property type="molecule type" value="Genomic_DNA"/>
</dbReference>
<dbReference type="PANTHER" id="PTHR36111">
    <property type="entry name" value="INNER MEMBRANE PROTEIN-RELATED"/>
    <property type="match status" value="1"/>
</dbReference>
<dbReference type="Proteomes" id="UP000190626">
    <property type="component" value="Unassembled WGS sequence"/>
</dbReference>
<keyword evidence="1" id="KW-0812">Transmembrane</keyword>
<dbReference type="STRING" id="1469647.BC351_20860"/>
<feature type="transmembrane region" description="Helical" evidence="1">
    <location>
        <begin position="216"/>
        <end position="234"/>
    </location>
</feature>
<keyword evidence="3" id="KW-1185">Reference proteome</keyword>
<organism evidence="2 3">
    <name type="scientific">Paenibacillus ferrarius</name>
    <dbReference type="NCBI Taxonomy" id="1469647"/>
    <lineage>
        <taxon>Bacteria</taxon>
        <taxon>Bacillati</taxon>
        <taxon>Bacillota</taxon>
        <taxon>Bacilli</taxon>
        <taxon>Bacillales</taxon>
        <taxon>Paenibacillaceae</taxon>
        <taxon>Paenibacillus</taxon>
    </lineage>
</organism>
<name>A0A1V4HNQ8_9BACL</name>
<feature type="transmembrane region" description="Helical" evidence="1">
    <location>
        <begin position="6"/>
        <end position="26"/>
    </location>
</feature>
<keyword evidence="1" id="KW-0472">Membrane</keyword>
<dbReference type="OrthoDB" id="9797976at2"/>
<evidence type="ECO:0000313" key="2">
    <source>
        <dbReference type="EMBL" id="OPH59362.1"/>
    </source>
</evidence>
<proteinExistence type="predicted"/>
<gene>
    <name evidence="2" type="ORF">BC351_20860</name>
</gene>
<dbReference type="Pfam" id="PF04474">
    <property type="entry name" value="DUF554"/>
    <property type="match status" value="1"/>
</dbReference>
<feature type="transmembrane region" description="Helical" evidence="1">
    <location>
        <begin position="188"/>
        <end position="210"/>
    </location>
</feature>
<sequence length="246" mass="26033">MALWGTIVNAIAIIIGGLLGMMLPRISEGMKNTVMQGLGLAITVLGITMALKSNQIVLVIMSVVIGGILGELLRIEYRLEQLGNWLQSALRKGDSSTAPTSRISEGFVTCTLIYCIGAMAILGPLDGGLRHNHDILYTKSLLDGFLSIIFASTLGVGVVFSAGSVFLMQGTIALSATLIAMAFSQASLDAMIVQITAVGGILVIGVGLNILQIKKINVANMLPALVIAAIAVPLQQHFTTWFSRFY</sequence>
<feature type="transmembrane region" description="Helical" evidence="1">
    <location>
        <begin position="145"/>
        <end position="167"/>
    </location>
</feature>
<dbReference type="InterPro" id="IPR007563">
    <property type="entry name" value="DUF554"/>
</dbReference>
<evidence type="ECO:0000313" key="3">
    <source>
        <dbReference type="Proteomes" id="UP000190626"/>
    </source>
</evidence>
<dbReference type="AlphaFoldDB" id="A0A1V4HNQ8"/>
<feature type="transmembrane region" description="Helical" evidence="1">
    <location>
        <begin position="106"/>
        <end position="125"/>
    </location>
</feature>
<feature type="transmembrane region" description="Helical" evidence="1">
    <location>
        <begin position="33"/>
        <end position="50"/>
    </location>
</feature>
<accession>A0A1V4HNQ8</accession>